<accession>A0A0G4FT75</accession>
<dbReference type="Proteomes" id="UP000041254">
    <property type="component" value="Unassembled WGS sequence"/>
</dbReference>
<dbReference type="AlphaFoldDB" id="A0A0G4FT75"/>
<feature type="compositionally biased region" description="Polar residues" evidence="1">
    <location>
        <begin position="10"/>
        <end position="24"/>
    </location>
</feature>
<dbReference type="InParanoid" id="A0A0G4FT75"/>
<evidence type="ECO:0000313" key="2">
    <source>
        <dbReference type="EMBL" id="CEM17829.1"/>
    </source>
</evidence>
<reference evidence="2 3" key="1">
    <citation type="submission" date="2014-11" db="EMBL/GenBank/DDBJ databases">
        <authorList>
            <person name="Zhu J."/>
            <person name="Qi W."/>
            <person name="Song R."/>
        </authorList>
    </citation>
    <scope>NUCLEOTIDE SEQUENCE [LARGE SCALE GENOMIC DNA]</scope>
</reference>
<proteinExistence type="predicted"/>
<evidence type="ECO:0000256" key="1">
    <source>
        <dbReference type="SAM" id="MobiDB-lite"/>
    </source>
</evidence>
<dbReference type="EMBL" id="CDMY01000497">
    <property type="protein sequence ID" value="CEM17829.1"/>
    <property type="molecule type" value="Genomic_DNA"/>
</dbReference>
<dbReference type="VEuPathDB" id="CryptoDB:Vbra_16140"/>
<feature type="region of interest" description="Disordered" evidence="1">
    <location>
        <begin position="119"/>
        <end position="142"/>
    </location>
</feature>
<evidence type="ECO:0000313" key="3">
    <source>
        <dbReference type="Proteomes" id="UP000041254"/>
    </source>
</evidence>
<organism evidence="2 3">
    <name type="scientific">Vitrella brassicaformis (strain CCMP3155)</name>
    <dbReference type="NCBI Taxonomy" id="1169540"/>
    <lineage>
        <taxon>Eukaryota</taxon>
        <taxon>Sar</taxon>
        <taxon>Alveolata</taxon>
        <taxon>Colpodellida</taxon>
        <taxon>Vitrellaceae</taxon>
        <taxon>Vitrella</taxon>
    </lineage>
</organism>
<sequence length="150" mass="16292">MGGRGHLPSASRSPYQESSKSSIHPATGSIPARGQGTSYLRGLVIGDVKNEVNFGGRHWVTDRGPRMSAGGARWVADAIQLMGWRTSCRRVGGDFVPLLIYDTTSLSPSQSVNIFYKQGGPPHRHPTTAEQGRGRALQRRSVGCAHRIRE</sequence>
<keyword evidence="3" id="KW-1185">Reference proteome</keyword>
<protein>
    <submittedName>
        <fullName evidence="2">Uncharacterized protein</fullName>
    </submittedName>
</protein>
<feature type="region of interest" description="Disordered" evidence="1">
    <location>
        <begin position="1"/>
        <end position="34"/>
    </location>
</feature>
<gene>
    <name evidence="2" type="ORF">Vbra_16140</name>
</gene>
<name>A0A0G4FT75_VITBC</name>